<feature type="transmembrane region" description="Helical" evidence="7">
    <location>
        <begin position="192"/>
        <end position="212"/>
    </location>
</feature>
<keyword evidence="3 7" id="KW-0812">Transmembrane</keyword>
<comment type="similarity">
    <text evidence="7">Belongs to the DHHC palmitoyltransferase family.</text>
</comment>
<comment type="domain">
    <text evidence="7">The DHHC domain is required for palmitoyltransferase activity.</text>
</comment>
<keyword evidence="2 7" id="KW-0808">Transferase</keyword>
<evidence type="ECO:0000313" key="9">
    <source>
        <dbReference type="EMBL" id="CAD8426495.1"/>
    </source>
</evidence>
<comment type="subcellular location">
    <subcellularLocation>
        <location evidence="1">Membrane</location>
        <topology evidence="1">Multi-pass membrane protein</topology>
    </subcellularLocation>
</comment>
<dbReference type="Pfam" id="PF01529">
    <property type="entry name" value="DHHC"/>
    <property type="match status" value="1"/>
</dbReference>
<feature type="transmembrane region" description="Helical" evidence="7">
    <location>
        <begin position="150"/>
        <end position="170"/>
    </location>
</feature>
<organism evidence="9">
    <name type="scientific">Proboscia inermis</name>
    <dbReference type="NCBI Taxonomy" id="420281"/>
    <lineage>
        <taxon>Eukaryota</taxon>
        <taxon>Sar</taxon>
        <taxon>Stramenopiles</taxon>
        <taxon>Ochrophyta</taxon>
        <taxon>Bacillariophyta</taxon>
        <taxon>Coscinodiscophyceae</taxon>
        <taxon>Rhizosoleniophycidae</taxon>
        <taxon>Rhizosoleniales</taxon>
        <taxon>Rhizosoleniaceae</taxon>
        <taxon>Proboscia</taxon>
    </lineage>
</organism>
<feature type="transmembrane region" description="Helical" evidence="7">
    <location>
        <begin position="283"/>
        <end position="304"/>
    </location>
</feature>
<evidence type="ECO:0000256" key="7">
    <source>
        <dbReference type="RuleBase" id="RU079119"/>
    </source>
</evidence>
<name>A0A7S0CKD8_9STRA</name>
<evidence type="ECO:0000256" key="5">
    <source>
        <dbReference type="ARBA" id="ARBA00023136"/>
    </source>
</evidence>
<dbReference type="InterPro" id="IPR001594">
    <property type="entry name" value="Palmitoyltrfase_DHHC"/>
</dbReference>
<evidence type="ECO:0000256" key="3">
    <source>
        <dbReference type="ARBA" id="ARBA00022692"/>
    </source>
</evidence>
<dbReference type="PANTHER" id="PTHR12246">
    <property type="entry name" value="PALMITOYLTRANSFERASE ZDHHC16"/>
    <property type="match status" value="1"/>
</dbReference>
<feature type="transmembrane region" description="Helical" evidence="7">
    <location>
        <begin position="316"/>
        <end position="337"/>
    </location>
</feature>
<dbReference type="EMBL" id="HBEL01048943">
    <property type="protein sequence ID" value="CAD8426495.1"/>
    <property type="molecule type" value="Transcribed_RNA"/>
</dbReference>
<keyword evidence="6 7" id="KW-0012">Acyltransferase</keyword>
<proteinExistence type="inferred from homology"/>
<accession>A0A7S0CKD8</accession>
<dbReference type="EC" id="2.3.1.225" evidence="7"/>
<keyword evidence="5 7" id="KW-0472">Membrane</keyword>
<keyword evidence="4 7" id="KW-1133">Transmembrane helix</keyword>
<dbReference type="GO" id="GO:0016020">
    <property type="term" value="C:membrane"/>
    <property type="evidence" value="ECO:0007669"/>
    <property type="project" value="UniProtKB-SubCell"/>
</dbReference>
<dbReference type="AlphaFoldDB" id="A0A7S0CKD8"/>
<dbReference type="InterPro" id="IPR039859">
    <property type="entry name" value="PFA4/ZDH16/20/ERF2-like"/>
</dbReference>
<dbReference type="PROSITE" id="PS50216">
    <property type="entry name" value="DHHC"/>
    <property type="match status" value="1"/>
</dbReference>
<sequence>MLCRWEEPPLVYVHDVFVTYIVLLITWNISMATCTSPGVVLPDSGKSEEWKSWESKGGCCFFLGTPVCDRTAEMKLVRLYNKPQFTAVGNGSTKSSRSANEFLQWTVCSKCDAYRPPRAHHCRICNRCVLQLDHHCPWLNNCIGYRNYRYFILAVTYLAIGSLYAVLYTFPKFYMVIMNERLVGPKGSTDKAVIYCFILNLVATTCSWILWATQFRLLCRGMTTIEAIQAKRRTELQKQKWIKESIQSQPNGEAIILNQEIDDCTEVSKISSISRTSLRAGQVFAWVIRLFLFLLFVHSCLLIKRLKNDGYTSSDAATIVYTSALILITVVGFKTFYATWERKKPEEIFADYKLEQYIKEEKANDSITTRRGNSGNTLKFPFDRGSIFKNIHQVVGNPFIALLPIPLHDIPPPYIPR</sequence>
<evidence type="ECO:0000256" key="6">
    <source>
        <dbReference type="ARBA" id="ARBA00023315"/>
    </source>
</evidence>
<comment type="catalytic activity">
    <reaction evidence="7">
        <text>L-cysteinyl-[protein] + hexadecanoyl-CoA = S-hexadecanoyl-L-cysteinyl-[protein] + CoA</text>
        <dbReference type="Rhea" id="RHEA:36683"/>
        <dbReference type="Rhea" id="RHEA-COMP:10131"/>
        <dbReference type="Rhea" id="RHEA-COMP:11032"/>
        <dbReference type="ChEBI" id="CHEBI:29950"/>
        <dbReference type="ChEBI" id="CHEBI:57287"/>
        <dbReference type="ChEBI" id="CHEBI:57379"/>
        <dbReference type="ChEBI" id="CHEBI:74151"/>
        <dbReference type="EC" id="2.3.1.225"/>
    </reaction>
</comment>
<evidence type="ECO:0000259" key="8">
    <source>
        <dbReference type="Pfam" id="PF01529"/>
    </source>
</evidence>
<dbReference type="GO" id="GO:0019706">
    <property type="term" value="F:protein-cysteine S-palmitoyltransferase activity"/>
    <property type="evidence" value="ECO:0007669"/>
    <property type="project" value="UniProtKB-EC"/>
</dbReference>
<gene>
    <name evidence="9" type="ORF">PINE0816_LOCUS22657</name>
</gene>
<feature type="domain" description="Palmitoyltransferase DHHC" evidence="8">
    <location>
        <begin position="104"/>
        <end position="230"/>
    </location>
</feature>
<protein>
    <recommendedName>
        <fullName evidence="7">Palmitoyltransferase</fullName>
        <ecNumber evidence="7">2.3.1.225</ecNumber>
    </recommendedName>
</protein>
<evidence type="ECO:0000256" key="1">
    <source>
        <dbReference type="ARBA" id="ARBA00004141"/>
    </source>
</evidence>
<evidence type="ECO:0000256" key="2">
    <source>
        <dbReference type="ARBA" id="ARBA00022679"/>
    </source>
</evidence>
<reference evidence="9" key="1">
    <citation type="submission" date="2021-01" db="EMBL/GenBank/DDBJ databases">
        <authorList>
            <person name="Corre E."/>
            <person name="Pelletier E."/>
            <person name="Niang G."/>
            <person name="Scheremetjew M."/>
            <person name="Finn R."/>
            <person name="Kale V."/>
            <person name="Holt S."/>
            <person name="Cochrane G."/>
            <person name="Meng A."/>
            <person name="Brown T."/>
            <person name="Cohen L."/>
        </authorList>
    </citation>
    <scope>NUCLEOTIDE SEQUENCE</scope>
    <source>
        <strain evidence="9">CCAP1064/1</strain>
    </source>
</reference>
<evidence type="ECO:0000256" key="4">
    <source>
        <dbReference type="ARBA" id="ARBA00022989"/>
    </source>
</evidence>